<dbReference type="InterPro" id="IPR000073">
    <property type="entry name" value="AB_hydrolase_1"/>
</dbReference>
<comment type="similarity">
    <text evidence="1">Belongs to the AB hydrolase superfamily.</text>
</comment>
<dbReference type="Gene3D" id="3.40.50.1820">
    <property type="entry name" value="alpha/beta hydrolase"/>
    <property type="match status" value="1"/>
</dbReference>
<accession>A0A7W5B0A0</accession>
<organism evidence="3 4">
    <name type="scientific">Paenibacillus phyllosphaerae</name>
    <dbReference type="NCBI Taxonomy" id="274593"/>
    <lineage>
        <taxon>Bacteria</taxon>
        <taxon>Bacillati</taxon>
        <taxon>Bacillota</taxon>
        <taxon>Bacilli</taxon>
        <taxon>Bacillales</taxon>
        <taxon>Paenibacillaceae</taxon>
        <taxon>Paenibacillus</taxon>
    </lineage>
</organism>
<sequence>MLNDDIIKRNHVNIQGHGTQPILFAHGYGCDQHMWRKVAPAFENRYRVILFDYVGAGRSDLNAYSPTKYASLDGYAQDIIDVCDALQLKNVLFVGHSVSGMIGLLASIARPELFDRIMMIGPSPCYLNDPPYFGGFDSEGIDGLLALMEENFFGWANTLAPVIMGNPDRPELAGELAESFCAMDPAIARNFARATFLADNRKDLPKVTVPSLILQCTEDAIAPVQVGDYMHEQLANSTLVHMRATGHCPHLSHAEETVIRLKKYLSTPLS</sequence>
<evidence type="ECO:0000313" key="3">
    <source>
        <dbReference type="EMBL" id="MBB3111902.1"/>
    </source>
</evidence>
<feature type="domain" description="AB hydrolase-1" evidence="2">
    <location>
        <begin position="22"/>
        <end position="258"/>
    </location>
</feature>
<comment type="caution">
    <text evidence="3">The sequence shown here is derived from an EMBL/GenBank/DDBJ whole genome shotgun (WGS) entry which is preliminary data.</text>
</comment>
<gene>
    <name evidence="3" type="ORF">FHS18_003970</name>
</gene>
<dbReference type="AlphaFoldDB" id="A0A7W5B0A0"/>
<keyword evidence="4" id="KW-1185">Reference proteome</keyword>
<dbReference type="SUPFAM" id="SSF53474">
    <property type="entry name" value="alpha/beta-Hydrolases"/>
    <property type="match status" value="1"/>
</dbReference>
<dbReference type="Pfam" id="PF12697">
    <property type="entry name" value="Abhydrolase_6"/>
    <property type="match status" value="1"/>
</dbReference>
<evidence type="ECO:0000259" key="2">
    <source>
        <dbReference type="Pfam" id="PF12697"/>
    </source>
</evidence>
<evidence type="ECO:0000313" key="4">
    <source>
        <dbReference type="Proteomes" id="UP000570361"/>
    </source>
</evidence>
<proteinExistence type="inferred from homology"/>
<reference evidence="3 4" key="1">
    <citation type="submission" date="2020-08" db="EMBL/GenBank/DDBJ databases">
        <title>Genomic Encyclopedia of Type Strains, Phase III (KMG-III): the genomes of soil and plant-associated and newly described type strains.</title>
        <authorList>
            <person name="Whitman W."/>
        </authorList>
    </citation>
    <scope>NUCLEOTIDE SEQUENCE [LARGE SCALE GENOMIC DNA]</scope>
    <source>
        <strain evidence="3 4">CECT 5862</strain>
    </source>
</reference>
<dbReference type="PANTHER" id="PTHR43039">
    <property type="entry name" value="ESTERASE-RELATED"/>
    <property type="match status" value="1"/>
</dbReference>
<evidence type="ECO:0000256" key="1">
    <source>
        <dbReference type="ARBA" id="ARBA00008645"/>
    </source>
</evidence>
<name>A0A7W5B0A0_9BACL</name>
<protein>
    <submittedName>
        <fullName evidence="3">Sigma-B regulation protein RsbQ</fullName>
    </submittedName>
</protein>
<dbReference type="EMBL" id="JACHXK010000009">
    <property type="protein sequence ID" value="MBB3111902.1"/>
    <property type="molecule type" value="Genomic_DNA"/>
</dbReference>
<dbReference type="InterPro" id="IPR029058">
    <property type="entry name" value="AB_hydrolase_fold"/>
</dbReference>
<dbReference type="PRINTS" id="PR00111">
    <property type="entry name" value="ABHYDROLASE"/>
</dbReference>
<dbReference type="Proteomes" id="UP000570361">
    <property type="component" value="Unassembled WGS sequence"/>
</dbReference>